<comment type="caution">
    <text evidence="2">The sequence shown here is derived from an EMBL/GenBank/DDBJ whole genome shotgun (WGS) entry which is preliminary data.</text>
</comment>
<evidence type="ECO:0000256" key="1">
    <source>
        <dbReference type="SAM" id="Phobius"/>
    </source>
</evidence>
<dbReference type="AlphaFoldDB" id="A0A6L8SWR9"/>
<accession>A0A6L8SWR9</accession>
<keyword evidence="1" id="KW-1133">Transmembrane helix</keyword>
<keyword evidence="1" id="KW-0472">Membrane</keyword>
<proteinExistence type="predicted"/>
<organism evidence="2 3">
    <name type="scientific">Blautia wexlerae</name>
    <dbReference type="NCBI Taxonomy" id="418240"/>
    <lineage>
        <taxon>Bacteria</taxon>
        <taxon>Bacillati</taxon>
        <taxon>Bacillota</taxon>
        <taxon>Clostridia</taxon>
        <taxon>Lachnospirales</taxon>
        <taxon>Lachnospiraceae</taxon>
        <taxon>Blautia</taxon>
    </lineage>
</organism>
<sequence>MYLNKEQFNFLKYLSSKEKIEYSSLSENEIKISNFLEEEKLISVNRESFPKINQDGQVRYAKGKTLSITISEQGKSYIAERKHEFKKLLLKDVAIPIIVSILTTLALNGLKLLPHLLQLLESHIP</sequence>
<dbReference type="EMBL" id="WWVQ01000001">
    <property type="protein sequence ID" value="MZL31740.1"/>
    <property type="molecule type" value="Genomic_DNA"/>
</dbReference>
<name>A0A6L8SWR9_9FIRM</name>
<dbReference type="Proteomes" id="UP000477285">
    <property type="component" value="Unassembled WGS sequence"/>
</dbReference>
<gene>
    <name evidence="2" type="ORF">GT728_00640</name>
</gene>
<evidence type="ECO:0000313" key="3">
    <source>
        <dbReference type="Proteomes" id="UP000477285"/>
    </source>
</evidence>
<protein>
    <submittedName>
        <fullName evidence="2">Uncharacterized protein</fullName>
    </submittedName>
</protein>
<keyword evidence="1" id="KW-0812">Transmembrane</keyword>
<feature type="transmembrane region" description="Helical" evidence="1">
    <location>
        <begin position="88"/>
        <end position="110"/>
    </location>
</feature>
<dbReference type="RefSeq" id="WP_161233221.1">
    <property type="nucleotide sequence ID" value="NZ_JBBNFY010000001.1"/>
</dbReference>
<reference evidence="2 3" key="1">
    <citation type="journal article" date="2019" name="Nat. Med.">
        <title>A library of human gut bacterial isolates paired with longitudinal multiomics data enables mechanistic microbiome research.</title>
        <authorList>
            <person name="Poyet M."/>
            <person name="Groussin M."/>
            <person name="Gibbons S.M."/>
            <person name="Avila-Pacheco J."/>
            <person name="Jiang X."/>
            <person name="Kearney S.M."/>
            <person name="Perrotta A.R."/>
            <person name="Berdy B."/>
            <person name="Zhao S."/>
            <person name="Lieberman T.D."/>
            <person name="Swanson P.K."/>
            <person name="Smith M."/>
            <person name="Roesemann S."/>
            <person name="Alexander J.E."/>
            <person name="Rich S.A."/>
            <person name="Livny J."/>
            <person name="Vlamakis H."/>
            <person name="Clish C."/>
            <person name="Bullock K."/>
            <person name="Deik A."/>
            <person name="Scott J."/>
            <person name="Pierce K.A."/>
            <person name="Xavier R.J."/>
            <person name="Alm E.J."/>
        </authorList>
    </citation>
    <scope>NUCLEOTIDE SEQUENCE [LARGE SCALE GENOMIC DNA]</scope>
    <source>
        <strain evidence="2 3">BIOML-A1</strain>
    </source>
</reference>
<evidence type="ECO:0000313" key="2">
    <source>
        <dbReference type="EMBL" id="MZL31740.1"/>
    </source>
</evidence>